<keyword evidence="3" id="KW-1185">Reference proteome</keyword>
<dbReference type="Gene3D" id="2.40.33.20">
    <property type="entry name" value="PK beta-barrel domain-like"/>
    <property type="match status" value="1"/>
</dbReference>
<dbReference type="InterPro" id="IPR005302">
    <property type="entry name" value="MoCF_Sase_C"/>
</dbReference>
<protein>
    <submittedName>
        <fullName evidence="2">MOSC domain-containing protein</fullName>
    </submittedName>
</protein>
<dbReference type="PANTHER" id="PTHR30212">
    <property type="entry name" value="PROTEIN YIIM"/>
    <property type="match status" value="1"/>
</dbReference>
<dbReference type="SUPFAM" id="SSF50800">
    <property type="entry name" value="PK beta-barrel domain-like"/>
    <property type="match status" value="1"/>
</dbReference>
<dbReference type="RefSeq" id="WP_187735451.1">
    <property type="nucleotide sequence ID" value="NZ_CP060790.1"/>
</dbReference>
<accession>A0A7H0HD47</accession>
<dbReference type="GO" id="GO:0003824">
    <property type="term" value="F:catalytic activity"/>
    <property type="evidence" value="ECO:0007669"/>
    <property type="project" value="InterPro"/>
</dbReference>
<dbReference type="Pfam" id="PF03475">
    <property type="entry name" value="YiiM_3-alpha"/>
    <property type="match status" value="1"/>
</dbReference>
<reference evidence="2 3" key="1">
    <citation type="submission" date="2020-08" db="EMBL/GenBank/DDBJ databases">
        <title>Genome sequence of Acidovorax monticola KACC 19171T.</title>
        <authorList>
            <person name="Hyun D.-W."/>
            <person name="Bae J.-W."/>
        </authorList>
    </citation>
    <scope>NUCLEOTIDE SEQUENCE [LARGE SCALE GENOMIC DNA]</scope>
    <source>
        <strain evidence="2 3">KACC 19171</strain>
    </source>
</reference>
<dbReference type="GO" id="GO:0030170">
    <property type="term" value="F:pyridoxal phosphate binding"/>
    <property type="evidence" value="ECO:0007669"/>
    <property type="project" value="InterPro"/>
</dbReference>
<evidence type="ECO:0000313" key="2">
    <source>
        <dbReference type="EMBL" id="QNP58463.1"/>
    </source>
</evidence>
<dbReference type="InterPro" id="IPR011037">
    <property type="entry name" value="Pyrv_Knase-like_insert_dom_sf"/>
</dbReference>
<name>A0A7H0HD47_9BURK</name>
<dbReference type="InterPro" id="IPR005163">
    <property type="entry name" value="Tri_helical_YiiM-like"/>
</dbReference>
<dbReference type="EMBL" id="CP060790">
    <property type="protein sequence ID" value="QNP58463.1"/>
    <property type="molecule type" value="Genomic_DNA"/>
</dbReference>
<dbReference type="GO" id="GO:0030151">
    <property type="term" value="F:molybdenum ion binding"/>
    <property type="evidence" value="ECO:0007669"/>
    <property type="project" value="InterPro"/>
</dbReference>
<gene>
    <name evidence="2" type="ORF">H9L24_15745</name>
</gene>
<organism evidence="2 3">
    <name type="scientific">Paenacidovorax monticola</name>
    <dbReference type="NCBI Taxonomy" id="1926868"/>
    <lineage>
        <taxon>Bacteria</taxon>
        <taxon>Pseudomonadati</taxon>
        <taxon>Pseudomonadota</taxon>
        <taxon>Betaproteobacteria</taxon>
        <taxon>Burkholderiales</taxon>
        <taxon>Comamonadaceae</taxon>
        <taxon>Paenacidovorax</taxon>
    </lineage>
</organism>
<dbReference type="PANTHER" id="PTHR30212:SF2">
    <property type="entry name" value="PROTEIN YIIM"/>
    <property type="match status" value="1"/>
</dbReference>
<dbReference type="KEGG" id="amon:H9L24_15745"/>
<dbReference type="InterPro" id="IPR052353">
    <property type="entry name" value="Benzoxazolinone_Detox_Enz"/>
</dbReference>
<proteinExistence type="predicted"/>
<dbReference type="Pfam" id="PF03473">
    <property type="entry name" value="MOSC"/>
    <property type="match status" value="1"/>
</dbReference>
<feature type="domain" description="MOSC" evidence="1">
    <location>
        <begin position="40"/>
        <end position="177"/>
    </location>
</feature>
<evidence type="ECO:0000259" key="1">
    <source>
        <dbReference type="PROSITE" id="PS51340"/>
    </source>
</evidence>
<dbReference type="AlphaFoldDB" id="A0A7H0HD47"/>
<dbReference type="PROSITE" id="PS51340">
    <property type="entry name" value="MOSC"/>
    <property type="match status" value="1"/>
</dbReference>
<sequence length="237" mass="25828">MSAPTAPLLLGRVQAVLRGRAVPCTRPDGRPGGLSAIAKQPLRESVAIGTLGLAGDEQGDPRLHGGPDKAVHHYALEHYADWRGELGALPVLDAPGAFGENLASTGVTEATLCWGDRVRIGTALLEVSQSRQPCWKLNTRFGVRDMALRLQRSGRTGWYYRVLEPGHVQAGDAIELMARPHAAWPLARVIGVLYHRTLDTALLRELAALPLPPSWQRLVQGRLERGAVEDWRPRTEG</sequence>
<dbReference type="Proteomes" id="UP000516057">
    <property type="component" value="Chromosome"/>
</dbReference>
<evidence type="ECO:0000313" key="3">
    <source>
        <dbReference type="Proteomes" id="UP000516057"/>
    </source>
</evidence>